<feature type="region of interest" description="Disordered" evidence="1">
    <location>
        <begin position="51"/>
        <end position="75"/>
    </location>
</feature>
<feature type="compositionally biased region" description="Acidic residues" evidence="1">
    <location>
        <begin position="1166"/>
        <end position="1180"/>
    </location>
</feature>
<evidence type="ECO:0000256" key="1">
    <source>
        <dbReference type="SAM" id="MobiDB-lite"/>
    </source>
</evidence>
<dbReference type="Proteomes" id="UP000324748">
    <property type="component" value="Unassembled WGS sequence"/>
</dbReference>
<evidence type="ECO:0000313" key="2">
    <source>
        <dbReference type="EMBL" id="KAA1110414.1"/>
    </source>
</evidence>
<gene>
    <name evidence="2" type="ORF">PGT21_020875</name>
</gene>
<name>A0A5B0QBR6_PUCGR</name>
<evidence type="ECO:0008006" key="4">
    <source>
        <dbReference type="Google" id="ProtNLM"/>
    </source>
</evidence>
<organism evidence="2 3">
    <name type="scientific">Puccinia graminis f. sp. tritici</name>
    <dbReference type="NCBI Taxonomy" id="56615"/>
    <lineage>
        <taxon>Eukaryota</taxon>
        <taxon>Fungi</taxon>
        <taxon>Dikarya</taxon>
        <taxon>Basidiomycota</taxon>
        <taxon>Pucciniomycotina</taxon>
        <taxon>Pucciniomycetes</taxon>
        <taxon>Pucciniales</taxon>
        <taxon>Pucciniaceae</taxon>
        <taxon>Puccinia</taxon>
    </lineage>
</organism>
<dbReference type="OrthoDB" id="2506585at2759"/>
<reference evidence="2 3" key="1">
    <citation type="submission" date="2019-05" db="EMBL/GenBank/DDBJ databases">
        <title>Emergence of the Ug99 lineage of the wheat stem rust pathogen through somatic hybridization.</title>
        <authorList>
            <person name="Li F."/>
            <person name="Upadhyaya N.M."/>
            <person name="Sperschneider J."/>
            <person name="Matny O."/>
            <person name="Nguyen-Phuc H."/>
            <person name="Mago R."/>
            <person name="Raley C."/>
            <person name="Miller M.E."/>
            <person name="Silverstein K.A.T."/>
            <person name="Henningsen E."/>
            <person name="Hirsch C.D."/>
            <person name="Visser B."/>
            <person name="Pretorius Z.A."/>
            <person name="Steffenson B.J."/>
            <person name="Schwessinger B."/>
            <person name="Dodds P.N."/>
            <person name="Figueroa M."/>
        </authorList>
    </citation>
    <scope>NUCLEOTIDE SEQUENCE [LARGE SCALE GENOMIC DNA]</scope>
    <source>
        <strain evidence="2">21-0</strain>
    </source>
</reference>
<sequence>MAPVFDKDYTVANGLYVCNLCPLATGAKNWRKHISSLTHKLHVQKRIDEANCSVEDRPPGGTEGGGLDRSAMDDRRDDVVEDNAHDERVWQHIERFLALNNEIAARDPLSASLDEFLDHLESTGGIRGTPVDPDSGGQADWQALLETALSGIETDKDIIVEDPRPILRTDLRSDRVDSSPWFPFKSKLDLIGSLIIGHTHSLLSRALYTKIRAILTICDLTLPAYATVRTSRKRIRGLLGSAVNKAVSVFDVPCYALSAKRILARELANPLVSRHLDYYPEWTNGLNISKFSQGDKWLRGMSREHRPQMCESKGKHFYIFEPVQLLSHAVVIPMFFFMDQSALTARCWEIKEEDTTLVESTIEGDSHARLSIHVQTHLDFSDARLLSVRVDAFDLDYSEIRWEDGRTLVEACAGRLSGFDGLTSDEVLLPNPWRTKAQNKILRNIPITLYSDDTSGNVSKQFNKHISFYFTLSGLPPHMANQEFNCHFLATSNLAGVCEVAEQIVEELNDMASVGFEAYDDSIQQSVWVASTVLCFLADSPMHAEITSTPNPGASNNPCRICHLSVKLKRLKRTRTYIRKFSQRGPLGSAVAGRPRSWAESRRRCHELFGIATTKSMNQFTIKGKEFGLKDTILTRLLTESTSDAVLRTKMASLAVTEPKRLYNPFLELLGFDGVLDTPVELLHVFLLGVVKYLARDLVAGVTGIDEEHLIGRLRSFSCVSLNIDSFKPRYLIKHIKSLVGRDFKILLQSAPFAFAHLMSEEQRSIWLSLCKMAPFIFQTKINHLDTYLENLKLHINIFLHNMIKSSAQWVNKPKLHMLLHLPDSIRRFGPASLFSTEKFESYNGVLRNASVHSNKLAPGRDLATSFDNFACIRSALGGGQIWNHVKGTTRAVSDLVGSVFRENTSIQRAMGYNWETSNPLPAEAFPFKTRCPLGQAKVQSPPPEVVNVHPGASVTQVAQIQINKHDRVAGGVFVAIGDSLDGVLGVALVGSLWEVRPERLVSSLMCWVQIFDIGGVDEYYQMREIIRSDRWVLVNAKFIQGCLNVQHNCHLFSCELEKIGLVHMEKEVTSAKVWAVQHMETTNYIINSASLHDPHLHQRVAALPVYGPQDSDWVNATQAGLDVWNEGLLPVNSDEEAPWQEPDADGETDSEYGPDDDSSIAPEGSELDADGETDSEGEWSEALNA</sequence>
<comment type="caution">
    <text evidence="2">The sequence shown here is derived from an EMBL/GenBank/DDBJ whole genome shotgun (WGS) entry which is preliminary data.</text>
</comment>
<protein>
    <recommendedName>
        <fullName evidence="4">U1-type domain-containing protein</fullName>
    </recommendedName>
</protein>
<dbReference type="PANTHER" id="PTHR31912">
    <property type="entry name" value="IP13529P"/>
    <property type="match status" value="1"/>
</dbReference>
<keyword evidence="3" id="KW-1185">Reference proteome</keyword>
<dbReference type="PANTHER" id="PTHR31912:SF34">
    <property type="entry name" value="NOTOCHORD-RELATED PROTEIN"/>
    <property type="match status" value="1"/>
</dbReference>
<proteinExistence type="predicted"/>
<feature type="region of interest" description="Disordered" evidence="1">
    <location>
        <begin position="1134"/>
        <end position="1186"/>
    </location>
</feature>
<dbReference type="AlphaFoldDB" id="A0A5B0QBR6"/>
<evidence type="ECO:0000313" key="3">
    <source>
        <dbReference type="Proteomes" id="UP000324748"/>
    </source>
</evidence>
<dbReference type="EMBL" id="VSWC01000027">
    <property type="protein sequence ID" value="KAA1110414.1"/>
    <property type="molecule type" value="Genomic_DNA"/>
</dbReference>
<feature type="compositionally biased region" description="Acidic residues" evidence="1">
    <location>
        <begin position="1134"/>
        <end position="1159"/>
    </location>
</feature>
<accession>A0A5B0QBR6</accession>